<dbReference type="InterPro" id="IPR004089">
    <property type="entry name" value="MCPsignal_dom"/>
</dbReference>
<keyword evidence="11" id="KW-1185">Reference proteome</keyword>
<dbReference type="PANTHER" id="PTHR32089:SF112">
    <property type="entry name" value="LYSOZYME-LIKE PROTEIN-RELATED"/>
    <property type="match status" value="1"/>
</dbReference>
<dbReference type="PRINTS" id="PR00260">
    <property type="entry name" value="CHEMTRNSDUCR"/>
</dbReference>
<evidence type="ECO:0000313" key="11">
    <source>
        <dbReference type="Proteomes" id="UP000198403"/>
    </source>
</evidence>
<evidence type="ECO:0000256" key="1">
    <source>
        <dbReference type="ARBA" id="ARBA00022692"/>
    </source>
</evidence>
<dbReference type="Proteomes" id="UP000198403">
    <property type="component" value="Unassembled WGS sequence"/>
</dbReference>
<sequence length="716" mass="73980">MRWKTMPAWARPDGWGIRTKVVALAVTSVAVTGVAMGGVSGWQSSRFADDAKTDVRALVEEDISRTAGGVYDVVSTQGASTAAKVDSDLAVAQYVLARAGGFAIDDPRRGTVTWEAKNQLSGEVTPVALPRVLAGTTWLGKNSDVAVPTPVVDEIKAMVGGTATIFQKTPDGNFLRVATNVQAASGARAIGTYIPAINPDGTPNPVASAVSSGQVYRGNAFVVDSWYVSAYAPLTGPGGDVVGMLYVGQKQENLPALRESLNRTTVGTSGHIEVFGGTGDRAGTVLISPDGARDGENLLEATDAEGTPYVQQMIDTAVTLQDGEQATVHYVDPDAGPTTVRLSYYAPWDWVIATVARDGDFSGPVDSLEDGRSSMIWALVVAALLIAVVGAVLSSWVGRRLTAPLERLRDRMAEVADGEGDLTQRMDDSRSDEVGQLSGAFNRFVDKVAGTVRDIGRCAQEVAASAAGVSTVADGLAERAARSRDQAQGAHHSAAEISTSVSSAAAGAEEMGVSISEIARSATEAAEVGRQAADLAARTETTIAALGSSSAEIGDVVKVISGVAEQTNLLALNATIEAARAGDAGKGFAVVANEVKELAQEAGKASEEIAQRVQGIQAETSAAVRAIAQIAEVVRTINDHQTTIASAVEEQTATTGELTRSVAAAAEGAGAVTTTLTAVSRDADDSAADVDRARTAARELDALSGELNRLLGVFTV</sequence>
<dbReference type="GO" id="GO:0006935">
    <property type="term" value="P:chemotaxis"/>
    <property type="evidence" value="ECO:0007669"/>
    <property type="project" value="InterPro"/>
</dbReference>
<dbReference type="InterPro" id="IPR004090">
    <property type="entry name" value="Chemotax_Me-accpt_rcpt"/>
</dbReference>
<evidence type="ECO:0000256" key="3">
    <source>
        <dbReference type="ARBA" id="ARBA00023224"/>
    </source>
</evidence>
<dbReference type="SMART" id="SM00283">
    <property type="entry name" value="MA"/>
    <property type="match status" value="1"/>
</dbReference>
<dbReference type="SUPFAM" id="SSF58104">
    <property type="entry name" value="Methyl-accepting chemotaxis protein (MCP) signaling domain"/>
    <property type="match status" value="1"/>
</dbReference>
<keyword evidence="7" id="KW-0472">Membrane</keyword>
<evidence type="ECO:0000259" key="9">
    <source>
        <dbReference type="PROSITE" id="PS50885"/>
    </source>
</evidence>
<feature type="domain" description="Methyl-accepting transducer" evidence="8">
    <location>
        <begin position="458"/>
        <end position="691"/>
    </location>
</feature>
<dbReference type="Pfam" id="PF00015">
    <property type="entry name" value="MCPsignal"/>
    <property type="match status" value="1"/>
</dbReference>
<organism evidence="10 11">
    <name type="scientific">Blastococcus mobilis</name>
    <dbReference type="NCBI Taxonomy" id="1938746"/>
    <lineage>
        <taxon>Bacteria</taxon>
        <taxon>Bacillati</taxon>
        <taxon>Actinomycetota</taxon>
        <taxon>Actinomycetes</taxon>
        <taxon>Geodermatophilales</taxon>
        <taxon>Geodermatophilaceae</taxon>
        <taxon>Blastococcus</taxon>
    </lineage>
</organism>
<protein>
    <submittedName>
        <fullName evidence="10">Methyl-accepting chemotaxis sensory transducer</fullName>
    </submittedName>
</protein>
<dbReference type="EMBL" id="FZNO01000003">
    <property type="protein sequence ID" value="SNR34155.1"/>
    <property type="molecule type" value="Genomic_DNA"/>
</dbReference>
<dbReference type="GO" id="GO:0007165">
    <property type="term" value="P:signal transduction"/>
    <property type="evidence" value="ECO:0007669"/>
    <property type="project" value="UniProtKB-KW"/>
</dbReference>
<gene>
    <name evidence="10" type="ORF">SAMN06272737_103233</name>
</gene>
<keyword evidence="2 7" id="KW-1133">Transmembrane helix</keyword>
<dbReference type="Pfam" id="PF17201">
    <property type="entry name" value="Cache_3-Cache_2"/>
    <property type="match status" value="1"/>
</dbReference>
<evidence type="ECO:0000256" key="5">
    <source>
        <dbReference type="PROSITE-ProRule" id="PRU00284"/>
    </source>
</evidence>
<keyword evidence="3 5" id="KW-0807">Transducer</keyword>
<dbReference type="CDD" id="cd06225">
    <property type="entry name" value="HAMP"/>
    <property type="match status" value="1"/>
</dbReference>
<evidence type="ECO:0000256" key="4">
    <source>
        <dbReference type="ARBA" id="ARBA00029447"/>
    </source>
</evidence>
<accession>A0A238VIF1</accession>
<dbReference type="GO" id="GO:0004888">
    <property type="term" value="F:transmembrane signaling receptor activity"/>
    <property type="evidence" value="ECO:0007669"/>
    <property type="project" value="InterPro"/>
</dbReference>
<comment type="similarity">
    <text evidence="4">Belongs to the methyl-accepting chemotaxis (MCP) protein family.</text>
</comment>
<feature type="region of interest" description="Disordered" evidence="6">
    <location>
        <begin position="480"/>
        <end position="502"/>
    </location>
</feature>
<dbReference type="PROSITE" id="PS50111">
    <property type="entry name" value="CHEMOTAXIS_TRANSDUC_2"/>
    <property type="match status" value="1"/>
</dbReference>
<dbReference type="InterPro" id="IPR033462">
    <property type="entry name" value="Cache_3-Cache_2"/>
</dbReference>
<reference evidence="10 11" key="1">
    <citation type="submission" date="2017-06" db="EMBL/GenBank/DDBJ databases">
        <authorList>
            <person name="Kim H.J."/>
            <person name="Triplett B.A."/>
        </authorList>
    </citation>
    <scope>NUCLEOTIDE SEQUENCE [LARGE SCALE GENOMIC DNA]</scope>
    <source>
        <strain evidence="10 11">DSM 44272</strain>
    </source>
</reference>
<dbReference type="InterPro" id="IPR003660">
    <property type="entry name" value="HAMP_dom"/>
</dbReference>
<evidence type="ECO:0000313" key="10">
    <source>
        <dbReference type="EMBL" id="SNR34155.1"/>
    </source>
</evidence>
<dbReference type="InterPro" id="IPR029151">
    <property type="entry name" value="Sensor-like_sf"/>
</dbReference>
<evidence type="ECO:0000256" key="7">
    <source>
        <dbReference type="SAM" id="Phobius"/>
    </source>
</evidence>
<evidence type="ECO:0000256" key="2">
    <source>
        <dbReference type="ARBA" id="ARBA00022989"/>
    </source>
</evidence>
<dbReference type="Gene3D" id="3.30.450.20">
    <property type="entry name" value="PAS domain"/>
    <property type="match status" value="1"/>
</dbReference>
<dbReference type="SMART" id="SM00304">
    <property type="entry name" value="HAMP"/>
    <property type="match status" value="1"/>
</dbReference>
<dbReference type="Pfam" id="PF00672">
    <property type="entry name" value="HAMP"/>
    <property type="match status" value="1"/>
</dbReference>
<dbReference type="SUPFAM" id="SSF103190">
    <property type="entry name" value="Sensory domain-like"/>
    <property type="match status" value="1"/>
</dbReference>
<dbReference type="GO" id="GO:0016020">
    <property type="term" value="C:membrane"/>
    <property type="evidence" value="ECO:0007669"/>
    <property type="project" value="InterPro"/>
</dbReference>
<dbReference type="AlphaFoldDB" id="A0A238VIF1"/>
<evidence type="ECO:0000256" key="6">
    <source>
        <dbReference type="SAM" id="MobiDB-lite"/>
    </source>
</evidence>
<dbReference type="PANTHER" id="PTHR32089">
    <property type="entry name" value="METHYL-ACCEPTING CHEMOTAXIS PROTEIN MCPB"/>
    <property type="match status" value="1"/>
</dbReference>
<feature type="transmembrane region" description="Helical" evidence="7">
    <location>
        <begin position="375"/>
        <end position="397"/>
    </location>
</feature>
<evidence type="ECO:0000259" key="8">
    <source>
        <dbReference type="PROSITE" id="PS50111"/>
    </source>
</evidence>
<dbReference type="Gene3D" id="1.10.287.950">
    <property type="entry name" value="Methyl-accepting chemotaxis protein"/>
    <property type="match status" value="1"/>
</dbReference>
<dbReference type="RefSeq" id="WP_254920391.1">
    <property type="nucleotide sequence ID" value="NZ_FZNO01000003.1"/>
</dbReference>
<proteinExistence type="inferred from homology"/>
<dbReference type="PROSITE" id="PS50885">
    <property type="entry name" value="HAMP"/>
    <property type="match status" value="1"/>
</dbReference>
<feature type="domain" description="HAMP" evidence="9">
    <location>
        <begin position="399"/>
        <end position="453"/>
    </location>
</feature>
<name>A0A238VIF1_9ACTN</name>
<keyword evidence="1 7" id="KW-0812">Transmembrane</keyword>